<dbReference type="PANTHER" id="PTHR37327:SF1">
    <property type="entry name" value="MICROTUBULE INTERACTING AND TRANSPORT DOMAIN-CONTAINING PROTEIN"/>
    <property type="match status" value="1"/>
</dbReference>
<keyword evidence="5" id="KW-1185">Reference proteome</keyword>
<feature type="compositionally biased region" description="Polar residues" evidence="2">
    <location>
        <begin position="352"/>
        <end position="361"/>
    </location>
</feature>
<sequence length="1140" mass="123320">MLHRAALEDEPRSFHPRRPSGPLTEPPSGPLPNRPASRSSRPASRNRFGNPSGTSVSTGLGVVSENGPGRHPTLVQTSPINEGLGTLNRWSQSTASSKSPSEHNGHRRGSSKMSISGHSPHRGPKLAELPELSLPELRASEIFSTDPTTSHLDLSFTASSQIFQSSSNNDPRELGNLPPYHEPTATRTSDGAASADGDGDGENRQYGQTQKAMLSKALQKANTAVLLDNAANFEGAMEAYTDACQLLQLVMLRSNGGDEEKIKLQEIRDTYMIRITELQRLDFPMPDNDGKALPERPLSQESYGELLHATVHDDSHIDSQHSSAHSSLGLQPAFEESRSLPLEAIPPRRQSLRPSAQSGRTTPAGLGNNLAAYSGQFLEPAAVQETNESTSWLDTIDESGASSPSSANSKASSVYLRRRTSRRLSTDTEAEFDAALDAAVEAAYDEGLEPVMEYNDEESDDIVANARRNIELAKQRVREAELEAEAAMNRGREFRHLQEQPSLDNMGRNSEYLDEEAEEEERLLEEMTKGYVMDDFEFGIQSKSALPRESDSSNISGRTWESSAASNITGTGGATLSTLTEDDDNIFPPDLTDRNQLPSSPPTAALPPIPVSSDFPGLPPHRASLSAPPPPPPPMGPPPVPGVRARRLSGHALNELKIETGTRPRGDSSVSNVDPFTAPSPSPGPPPPPLPKDEPSQEPPRASTPSFRANLHPSKRNPSVGSVVDNLTLAKTRTHEDDDLGIPPLPASARPLGKVPSAPDGLDKAHTNSKSFRSRNVSVPTADTAPGSPTTPWSGSFPSLDTQKAAMVPSVPILPTPSAAHFTQNGLPTGGLNLFDYDIHSPTALGRPNSLVHNAPLPLEPCPESFLLRPFWLMRCLYQTLSHPHGGYLSAKLFIPRDVWRVKNVKIKAVEDKVSNCDLLTAALLKLAQVDMYDADAVLEEMQSFEGVLDQVQIALSKKLGSEVGVHAAIPLFKPTASFDDSAHPEPASSRSSGTSNKSYRPTWKRLRSKTSGISTVNSTFSTTPRDSNKEHLTLTSVPMTTAPVSQTRRSVTSLDFTGPNSHYMGALARLFDAAQILDQIAQQVEDPGLKHSSPTHVGLELSTRHAAEFFGFYICRFALADVGLMLDKFIKRGSEWVLI</sequence>
<feature type="compositionally biased region" description="Polar residues" evidence="2">
    <location>
        <begin position="768"/>
        <end position="794"/>
    </location>
</feature>
<evidence type="ECO:0000259" key="3">
    <source>
        <dbReference type="Pfam" id="PF04212"/>
    </source>
</evidence>
<feature type="region of interest" description="Disordered" evidence="2">
    <location>
        <begin position="344"/>
        <end position="368"/>
    </location>
</feature>
<dbReference type="PANTHER" id="PTHR37327">
    <property type="entry name" value="CHROMOSOME 1, WHOLE GENOME SHOTGUN SEQUENCE"/>
    <property type="match status" value="1"/>
</dbReference>
<dbReference type="EMBL" id="JAPVEA010000008">
    <property type="protein sequence ID" value="KAJ5438394.1"/>
    <property type="molecule type" value="Genomic_DNA"/>
</dbReference>
<feature type="region of interest" description="Disordered" evidence="2">
    <location>
        <begin position="543"/>
        <end position="794"/>
    </location>
</feature>
<feature type="compositionally biased region" description="Pro residues" evidence="2">
    <location>
        <begin position="678"/>
        <end position="690"/>
    </location>
</feature>
<feature type="coiled-coil region" evidence="1">
    <location>
        <begin position="463"/>
        <end position="490"/>
    </location>
</feature>
<dbReference type="Proteomes" id="UP001213681">
    <property type="component" value="Unassembled WGS sequence"/>
</dbReference>
<evidence type="ECO:0000256" key="1">
    <source>
        <dbReference type="SAM" id="Coils"/>
    </source>
</evidence>
<feature type="compositionally biased region" description="Polar residues" evidence="2">
    <location>
        <begin position="88"/>
        <end position="99"/>
    </location>
</feature>
<accession>A0AAD6BWV3</accession>
<proteinExistence type="predicted"/>
<comment type="caution">
    <text evidence="4">The sequence shown here is derived from an EMBL/GenBank/DDBJ whole genome shotgun (WGS) entry which is preliminary data.</text>
</comment>
<evidence type="ECO:0000313" key="5">
    <source>
        <dbReference type="Proteomes" id="UP001213681"/>
    </source>
</evidence>
<feature type="region of interest" description="Disordered" evidence="2">
    <location>
        <begin position="395"/>
        <end position="422"/>
    </location>
</feature>
<feature type="compositionally biased region" description="Polar residues" evidence="2">
    <location>
        <begin position="552"/>
        <end position="568"/>
    </location>
</feature>
<feature type="compositionally biased region" description="Low complexity" evidence="2">
    <location>
        <begin position="34"/>
        <end position="47"/>
    </location>
</feature>
<dbReference type="InterPro" id="IPR036181">
    <property type="entry name" value="MIT_dom_sf"/>
</dbReference>
<feature type="region of interest" description="Disordered" evidence="2">
    <location>
        <begin position="980"/>
        <end position="1005"/>
    </location>
</feature>
<feature type="region of interest" description="Disordered" evidence="2">
    <location>
        <begin position="1"/>
        <end position="126"/>
    </location>
</feature>
<name>A0AAD6BWV3_9EURO</name>
<feature type="compositionally biased region" description="Low complexity" evidence="2">
    <location>
        <begin position="399"/>
        <end position="413"/>
    </location>
</feature>
<dbReference type="InterPro" id="IPR007330">
    <property type="entry name" value="MIT_dom"/>
</dbReference>
<reference evidence="4" key="1">
    <citation type="submission" date="2022-12" db="EMBL/GenBank/DDBJ databases">
        <authorList>
            <person name="Petersen C."/>
        </authorList>
    </citation>
    <scope>NUCLEOTIDE SEQUENCE</scope>
    <source>
        <strain evidence="4">IBT 16125</strain>
    </source>
</reference>
<feature type="compositionally biased region" description="Basic and acidic residues" evidence="2">
    <location>
        <begin position="1"/>
        <end position="13"/>
    </location>
</feature>
<feature type="compositionally biased region" description="Basic and acidic residues" evidence="2">
    <location>
        <begin position="654"/>
        <end position="666"/>
    </location>
</feature>
<feature type="compositionally biased region" description="Pro residues" evidence="2">
    <location>
        <begin position="24"/>
        <end position="33"/>
    </location>
</feature>
<dbReference type="AlphaFoldDB" id="A0AAD6BWV3"/>
<keyword evidence="1" id="KW-0175">Coiled coil</keyword>
<gene>
    <name evidence="4" type="ORF">N7458_009392</name>
</gene>
<feature type="compositionally biased region" description="Pro residues" evidence="2">
    <location>
        <begin position="627"/>
        <end position="641"/>
    </location>
</feature>
<feature type="compositionally biased region" description="Polar residues" evidence="2">
    <location>
        <begin position="989"/>
        <end position="1000"/>
    </location>
</feature>
<reference evidence="4" key="2">
    <citation type="journal article" date="2023" name="IMA Fungus">
        <title>Comparative genomic study of the Penicillium genus elucidates a diverse pangenome and 15 lateral gene transfer events.</title>
        <authorList>
            <person name="Petersen C."/>
            <person name="Sorensen T."/>
            <person name="Nielsen M.R."/>
            <person name="Sondergaard T.E."/>
            <person name="Sorensen J.L."/>
            <person name="Fitzpatrick D.A."/>
            <person name="Frisvad J.C."/>
            <person name="Nielsen K.L."/>
        </authorList>
    </citation>
    <scope>NUCLEOTIDE SEQUENCE</scope>
    <source>
        <strain evidence="4">IBT 16125</strain>
    </source>
</reference>
<organism evidence="4 5">
    <name type="scientific">Penicillium daleae</name>
    <dbReference type="NCBI Taxonomy" id="63821"/>
    <lineage>
        <taxon>Eukaryota</taxon>
        <taxon>Fungi</taxon>
        <taxon>Dikarya</taxon>
        <taxon>Ascomycota</taxon>
        <taxon>Pezizomycotina</taxon>
        <taxon>Eurotiomycetes</taxon>
        <taxon>Eurotiomycetidae</taxon>
        <taxon>Eurotiales</taxon>
        <taxon>Aspergillaceae</taxon>
        <taxon>Penicillium</taxon>
    </lineage>
</organism>
<feature type="compositionally biased region" description="Pro residues" evidence="2">
    <location>
        <begin position="599"/>
        <end position="610"/>
    </location>
</feature>
<dbReference type="RefSeq" id="XP_056761623.1">
    <property type="nucleotide sequence ID" value="XM_056912774.1"/>
</dbReference>
<evidence type="ECO:0000313" key="4">
    <source>
        <dbReference type="EMBL" id="KAJ5438394.1"/>
    </source>
</evidence>
<dbReference type="Gene3D" id="1.20.58.80">
    <property type="entry name" value="Phosphotransferase system, lactose/cellobiose-type IIA subunit"/>
    <property type="match status" value="1"/>
</dbReference>
<dbReference type="SUPFAM" id="SSF116846">
    <property type="entry name" value="MIT domain"/>
    <property type="match status" value="1"/>
</dbReference>
<feature type="compositionally biased region" description="Polar residues" evidence="2">
    <location>
        <begin position="49"/>
        <end position="58"/>
    </location>
</feature>
<feature type="domain" description="MIT" evidence="3">
    <location>
        <begin position="214"/>
        <end position="279"/>
    </location>
</feature>
<dbReference type="GeneID" id="81603017"/>
<feature type="region of interest" description="Disordered" evidence="2">
    <location>
        <begin position="163"/>
        <end position="211"/>
    </location>
</feature>
<evidence type="ECO:0000256" key="2">
    <source>
        <dbReference type="SAM" id="MobiDB-lite"/>
    </source>
</evidence>
<dbReference type="Pfam" id="PF04212">
    <property type="entry name" value="MIT"/>
    <property type="match status" value="1"/>
</dbReference>
<protein>
    <recommendedName>
        <fullName evidence="3">MIT domain-containing protein</fullName>
    </recommendedName>
</protein>